<reference evidence="2" key="1">
    <citation type="journal article" date="2022" name="Int. J. Mol. Sci.">
        <title>Draft Genome of Tanacetum Coccineum: Genomic Comparison of Closely Related Tanacetum-Family Plants.</title>
        <authorList>
            <person name="Yamashiro T."/>
            <person name="Shiraishi A."/>
            <person name="Nakayama K."/>
            <person name="Satake H."/>
        </authorList>
    </citation>
    <scope>NUCLEOTIDE SEQUENCE</scope>
</reference>
<evidence type="ECO:0000313" key="2">
    <source>
        <dbReference type="EMBL" id="GJS64260.1"/>
    </source>
</evidence>
<reference evidence="2" key="2">
    <citation type="submission" date="2022-01" db="EMBL/GenBank/DDBJ databases">
        <authorList>
            <person name="Yamashiro T."/>
            <person name="Shiraishi A."/>
            <person name="Satake H."/>
            <person name="Nakayama K."/>
        </authorList>
    </citation>
    <scope>NUCLEOTIDE SEQUENCE</scope>
</reference>
<accession>A0ABQ4XG53</accession>
<keyword evidence="1" id="KW-0175">Coiled coil</keyword>
<keyword evidence="3" id="KW-1185">Reference proteome</keyword>
<sequence>MGNGLCLDICILCCEELKITSLCFADDLLILSNGDVNSVKVIKGIIKEFTEVSGLYLNMIKRVMFYSNDEERFGKLSDDDAIRLCILLSLEIWILETFERCESWWIKDPKVIPRALGWSKKSLFTRSDYSCLFAKVSSIGGTSDNSVKKKWLNDLVIMELNYRVFKLETIIQVLAHERNDRQRKLQFTDAFRCMTSDLSDSLNSMFNYLREEELRLCLEAEEMLRCEHEKLIIEDNRFRSDEANRLKLEEKNMLQLEEQKKNKRKEFMNSSHGKNILAKLAPGKRNQLGSSLEKINSKVSQPGQVKCKFPWNDDYTVDRNFWLKLVCLDPARKGWLTEELMCRCQPGQVKCKFPWNDDYTVDRNFWLKLVCLDPARKGWLTEEVNMDTPNQELIFYVYSCDELALIRCIFFVGYGV</sequence>
<comment type="caution">
    <text evidence="2">The sequence shown here is derived from an EMBL/GenBank/DDBJ whole genome shotgun (WGS) entry which is preliminary data.</text>
</comment>
<evidence type="ECO:0008006" key="4">
    <source>
        <dbReference type="Google" id="ProtNLM"/>
    </source>
</evidence>
<protein>
    <recommendedName>
        <fullName evidence="4">Reverse transcriptase domain-containing protein</fullName>
    </recommendedName>
</protein>
<proteinExistence type="predicted"/>
<gene>
    <name evidence="2" type="ORF">Tco_0678824</name>
</gene>
<dbReference type="EMBL" id="BQNB010009491">
    <property type="protein sequence ID" value="GJS64260.1"/>
    <property type="molecule type" value="Genomic_DNA"/>
</dbReference>
<evidence type="ECO:0000313" key="3">
    <source>
        <dbReference type="Proteomes" id="UP001151760"/>
    </source>
</evidence>
<dbReference type="Proteomes" id="UP001151760">
    <property type="component" value="Unassembled WGS sequence"/>
</dbReference>
<feature type="coiled-coil region" evidence="1">
    <location>
        <begin position="239"/>
        <end position="266"/>
    </location>
</feature>
<name>A0ABQ4XG53_9ASTR</name>
<evidence type="ECO:0000256" key="1">
    <source>
        <dbReference type="SAM" id="Coils"/>
    </source>
</evidence>
<organism evidence="2 3">
    <name type="scientific">Tanacetum coccineum</name>
    <dbReference type="NCBI Taxonomy" id="301880"/>
    <lineage>
        <taxon>Eukaryota</taxon>
        <taxon>Viridiplantae</taxon>
        <taxon>Streptophyta</taxon>
        <taxon>Embryophyta</taxon>
        <taxon>Tracheophyta</taxon>
        <taxon>Spermatophyta</taxon>
        <taxon>Magnoliopsida</taxon>
        <taxon>eudicotyledons</taxon>
        <taxon>Gunneridae</taxon>
        <taxon>Pentapetalae</taxon>
        <taxon>asterids</taxon>
        <taxon>campanulids</taxon>
        <taxon>Asterales</taxon>
        <taxon>Asteraceae</taxon>
        <taxon>Asteroideae</taxon>
        <taxon>Anthemideae</taxon>
        <taxon>Anthemidinae</taxon>
        <taxon>Tanacetum</taxon>
    </lineage>
</organism>